<dbReference type="RefSeq" id="WP_051672323.1">
    <property type="nucleotide sequence ID" value="NZ_CADFFX010000001.1"/>
</dbReference>
<name>A0A069PSR2_9BURK</name>
<comment type="similarity">
    <text evidence="1">Belongs to the myoviridae tail sheath protein family.</text>
</comment>
<organism evidence="4 5">
    <name type="scientific">Caballeronia glathei</name>
    <dbReference type="NCBI Taxonomy" id="60547"/>
    <lineage>
        <taxon>Bacteria</taxon>
        <taxon>Pseudomonadati</taxon>
        <taxon>Pseudomonadota</taxon>
        <taxon>Betaproteobacteria</taxon>
        <taxon>Burkholderiales</taxon>
        <taxon>Burkholderiaceae</taxon>
        <taxon>Caballeronia</taxon>
    </lineage>
</organism>
<dbReference type="AlphaFoldDB" id="A0A069PSR2"/>
<dbReference type="Gene3D" id="3.40.50.11780">
    <property type="match status" value="1"/>
</dbReference>
<protein>
    <submittedName>
        <fullName evidence="4">Phage tail sheath protein</fullName>
    </submittedName>
</protein>
<comment type="caution">
    <text evidence="4">The sequence shown here is derived from an EMBL/GenBank/DDBJ whole genome shotgun (WGS) entry which is preliminary data.</text>
</comment>
<dbReference type="InterPro" id="IPR020287">
    <property type="entry name" value="Tail_sheath_C"/>
</dbReference>
<sequence>MRAQTLRDSAHAADGAWRTPGLHIDWRADMLAGRPPRFTGVPVFAGLVPRGALPADAPRAWRFDRWERFRMAFAGARPSGLLSCAVRGFFENGGERCVVVPVQAEIAQPANADADLHALHLSQVLAGVFEQGGVMDDLDDIDLVCVPDAMMPAISAFDERVLDVQRQVVEHCGRMGDRFAILDALPSTCGASPPTDGGSLTPALREAIAQWQVLPAAHGALYFPWILVPSPDAPGTAPATMLVPPCGHVAGIYARSDRRVGVHKAPANELVEGALDLALDITDGEQAALNEAGVNCLREWPGWGIRVWGARTLSDRPESLYVNATRLVLGIARELGHAMRDLVFEPHDPALWTAIEERMSGCLRTLHRDGALKGDDASEAFFVKCDAETNSEEGRDAGRVVAQAGLAIVAPAEFVIVRITQSANGVTVTAPAAQA</sequence>
<evidence type="ECO:0000256" key="1">
    <source>
        <dbReference type="ARBA" id="ARBA00008005"/>
    </source>
</evidence>
<dbReference type="EMBL" id="JFHC01000006">
    <property type="protein sequence ID" value="KDR43625.1"/>
    <property type="molecule type" value="Genomic_DNA"/>
</dbReference>
<feature type="domain" description="Tail sheath protein subtilisin-like" evidence="2">
    <location>
        <begin position="217"/>
        <end position="313"/>
    </location>
</feature>
<dbReference type="Pfam" id="PF04984">
    <property type="entry name" value="Phage_sheath_1"/>
    <property type="match status" value="1"/>
</dbReference>
<proteinExistence type="inferred from homology"/>
<feature type="domain" description="Tail sheath protein C-terminal" evidence="3">
    <location>
        <begin position="318"/>
        <end position="420"/>
    </location>
</feature>
<evidence type="ECO:0000259" key="3">
    <source>
        <dbReference type="Pfam" id="PF17482"/>
    </source>
</evidence>
<dbReference type="PANTHER" id="PTHR35861">
    <property type="match status" value="1"/>
</dbReference>
<keyword evidence="5" id="KW-1185">Reference proteome</keyword>
<evidence type="ECO:0000313" key="5">
    <source>
        <dbReference type="Proteomes" id="UP000027466"/>
    </source>
</evidence>
<reference evidence="4 5" key="1">
    <citation type="submission" date="2014-03" db="EMBL/GenBank/DDBJ databases">
        <title>Draft Genome Sequences of Four Burkholderia Strains.</title>
        <authorList>
            <person name="Liu X.Y."/>
            <person name="Li C.X."/>
            <person name="Xu J.H."/>
        </authorList>
    </citation>
    <scope>NUCLEOTIDE SEQUENCE [LARGE SCALE GENOMIC DNA]</scope>
    <source>
        <strain evidence="4 5">DSM 50014</strain>
    </source>
</reference>
<dbReference type="InterPro" id="IPR035089">
    <property type="entry name" value="Phage_sheath_subtilisin"/>
</dbReference>
<dbReference type="PANTHER" id="PTHR35861:SF1">
    <property type="entry name" value="PHAGE TAIL SHEATH PROTEIN"/>
    <property type="match status" value="1"/>
</dbReference>
<accession>A0A069PSR2</accession>
<gene>
    <name evidence="4" type="ORF">BG61_32510</name>
</gene>
<dbReference type="Proteomes" id="UP000027466">
    <property type="component" value="Unassembled WGS sequence"/>
</dbReference>
<dbReference type="STRING" id="60547.GCA_000751215_02273"/>
<evidence type="ECO:0000313" key="4">
    <source>
        <dbReference type="EMBL" id="KDR43625.1"/>
    </source>
</evidence>
<dbReference type="Pfam" id="PF17482">
    <property type="entry name" value="Phage_sheath_1C"/>
    <property type="match status" value="1"/>
</dbReference>
<evidence type="ECO:0000259" key="2">
    <source>
        <dbReference type="Pfam" id="PF04984"/>
    </source>
</evidence>
<dbReference type="InterPro" id="IPR052042">
    <property type="entry name" value="Tail_sheath_structural"/>
</dbReference>